<keyword evidence="1" id="KW-0472">Membrane</keyword>
<keyword evidence="1" id="KW-1133">Transmembrane helix</keyword>
<evidence type="ECO:0000256" key="1">
    <source>
        <dbReference type="SAM" id="Phobius"/>
    </source>
</evidence>
<evidence type="ECO:0000313" key="3">
    <source>
        <dbReference type="Proteomes" id="UP001500420"/>
    </source>
</evidence>
<protein>
    <recommendedName>
        <fullName evidence="4">Yip1 domain-containing protein</fullName>
    </recommendedName>
</protein>
<feature type="transmembrane region" description="Helical" evidence="1">
    <location>
        <begin position="111"/>
        <end position="133"/>
    </location>
</feature>
<feature type="transmembrane region" description="Helical" evidence="1">
    <location>
        <begin position="145"/>
        <end position="163"/>
    </location>
</feature>
<feature type="transmembrane region" description="Helical" evidence="1">
    <location>
        <begin position="370"/>
        <end position="388"/>
    </location>
</feature>
<name>A0AAV3TDC9_9EURY</name>
<feature type="transmembrane region" description="Helical" evidence="1">
    <location>
        <begin position="337"/>
        <end position="358"/>
    </location>
</feature>
<proteinExistence type="predicted"/>
<reference evidence="2 3" key="1">
    <citation type="journal article" date="2019" name="Int. J. Syst. Evol. Microbiol.">
        <title>The Global Catalogue of Microorganisms (GCM) 10K type strain sequencing project: providing services to taxonomists for standard genome sequencing and annotation.</title>
        <authorList>
            <consortium name="The Broad Institute Genomics Platform"/>
            <consortium name="The Broad Institute Genome Sequencing Center for Infectious Disease"/>
            <person name="Wu L."/>
            <person name="Ma J."/>
        </authorList>
    </citation>
    <scope>NUCLEOTIDE SEQUENCE [LARGE SCALE GENOMIC DNA]</scope>
    <source>
        <strain evidence="2 3">JCM 16328</strain>
    </source>
</reference>
<keyword evidence="3" id="KW-1185">Reference proteome</keyword>
<feature type="transmembrane region" description="Helical" evidence="1">
    <location>
        <begin position="40"/>
        <end position="64"/>
    </location>
</feature>
<keyword evidence="1" id="KW-0812">Transmembrane</keyword>
<feature type="transmembrane region" description="Helical" evidence="1">
    <location>
        <begin position="400"/>
        <end position="422"/>
    </location>
</feature>
<evidence type="ECO:0008006" key="4">
    <source>
        <dbReference type="Google" id="ProtNLM"/>
    </source>
</evidence>
<evidence type="ECO:0000313" key="2">
    <source>
        <dbReference type="EMBL" id="GAA0679000.1"/>
    </source>
</evidence>
<dbReference type="AlphaFoldDB" id="A0AAV3TDC9"/>
<feature type="transmembrane region" description="Helical" evidence="1">
    <location>
        <begin position="463"/>
        <end position="482"/>
    </location>
</feature>
<organism evidence="2 3">
    <name type="scientific">Natronoarchaeum mannanilyticum</name>
    <dbReference type="NCBI Taxonomy" id="926360"/>
    <lineage>
        <taxon>Archaea</taxon>
        <taxon>Methanobacteriati</taxon>
        <taxon>Methanobacteriota</taxon>
        <taxon>Stenosarchaea group</taxon>
        <taxon>Halobacteria</taxon>
        <taxon>Halobacteriales</taxon>
        <taxon>Natronoarchaeaceae</taxon>
    </lineage>
</organism>
<dbReference type="EMBL" id="BAAADV010000007">
    <property type="protein sequence ID" value="GAA0679000.1"/>
    <property type="molecule type" value="Genomic_DNA"/>
</dbReference>
<gene>
    <name evidence="2" type="ORF">GCM10009020_29280</name>
</gene>
<dbReference type="Proteomes" id="UP001500420">
    <property type="component" value="Unassembled WGS sequence"/>
</dbReference>
<feature type="transmembrane region" description="Helical" evidence="1">
    <location>
        <begin position="428"/>
        <end position="451"/>
    </location>
</feature>
<accession>A0AAV3TDC9</accession>
<comment type="caution">
    <text evidence="2">The sequence shown here is derived from an EMBL/GenBank/DDBJ whole genome shotgun (WGS) entry which is preliminary data.</text>
</comment>
<sequence length="488" mass="50389">MTVTGRRPPLRRVAFGVALTILWTSGTASAHQVGGTRFEAPIPLWLLFGASAATVGGTAVLLALNRSRSTPLDAEDAESFDADAAAASDAKAAAASAPSRSIRIPAPIGDAVAAVARVGFLAIVALAVAVGFVGPQTPAENVATLFVWAVWIKGVALLAALVGDPWPTLSPWRTVYEALARIEGAEIALASYPERLGEWPALVGLLAWVGIAENLTVLPRSPVGTAVLVLGYAVAMLAGGLAFGRAWFRRADALAVLYRLFGRVAPLDVRSADDGYAVGLRPPWRGCTAPVRSLGAGAVTVAAVYTVSFDAFTGTPEYRTLLFALRDATGLGPQASVLLYLLGFVAFLGAFVGVAALTARVAGSPGWRPAALAFAPALLPIAVAYEIGHNYPYVARNAGQLVGVVVGYVSPAAAPIAPLSWLSVQGFWASQALLIVAGHLVAVVAAHAVVVEYAPSDRSALQVHAPLAALMVGYTVVSLWTISRPVVA</sequence>
<feature type="transmembrane region" description="Helical" evidence="1">
    <location>
        <begin position="223"/>
        <end position="243"/>
    </location>
</feature>